<dbReference type="Proteomes" id="UP000596742">
    <property type="component" value="Unassembled WGS sequence"/>
</dbReference>
<protein>
    <recommendedName>
        <fullName evidence="3">SWIM-type domain-containing protein</fullName>
    </recommendedName>
</protein>
<accession>A0A8B6GJS3</accession>
<reference evidence="1" key="1">
    <citation type="submission" date="2018-11" db="EMBL/GenBank/DDBJ databases">
        <authorList>
            <person name="Alioto T."/>
            <person name="Alioto T."/>
        </authorList>
    </citation>
    <scope>NUCLEOTIDE SEQUENCE</scope>
</reference>
<dbReference type="EMBL" id="UYJE01008517">
    <property type="protein sequence ID" value="VDI64528.1"/>
    <property type="molecule type" value="Genomic_DNA"/>
</dbReference>
<dbReference type="OrthoDB" id="10408350at2759"/>
<proteinExistence type="predicted"/>
<evidence type="ECO:0000313" key="2">
    <source>
        <dbReference type="Proteomes" id="UP000596742"/>
    </source>
</evidence>
<gene>
    <name evidence="1" type="ORF">MGAL_10B009535</name>
</gene>
<name>A0A8B6GJS3_MYTGA</name>
<comment type="caution">
    <text evidence="1">The sequence shown here is derived from an EMBL/GenBank/DDBJ whole genome shotgun (WGS) entry which is preliminary data.</text>
</comment>
<evidence type="ECO:0000313" key="1">
    <source>
        <dbReference type="EMBL" id="VDI64528.1"/>
    </source>
</evidence>
<sequence length="122" mass="12961">MSRVVVRVTSWIMSVTIIKVAASIRNEERKVQVTLFCLSGAVRDASCACLGSALGRCYYVAAVLLAAHKHSDDKDSVQTASSVQQIVINTADDEDSVQSESSVQQIVINTAGEPGCSKVSLS</sequence>
<evidence type="ECO:0008006" key="3">
    <source>
        <dbReference type="Google" id="ProtNLM"/>
    </source>
</evidence>
<dbReference type="AlphaFoldDB" id="A0A8B6GJS3"/>
<organism evidence="1 2">
    <name type="scientific">Mytilus galloprovincialis</name>
    <name type="common">Mediterranean mussel</name>
    <dbReference type="NCBI Taxonomy" id="29158"/>
    <lineage>
        <taxon>Eukaryota</taxon>
        <taxon>Metazoa</taxon>
        <taxon>Spiralia</taxon>
        <taxon>Lophotrochozoa</taxon>
        <taxon>Mollusca</taxon>
        <taxon>Bivalvia</taxon>
        <taxon>Autobranchia</taxon>
        <taxon>Pteriomorphia</taxon>
        <taxon>Mytilida</taxon>
        <taxon>Mytiloidea</taxon>
        <taxon>Mytilidae</taxon>
        <taxon>Mytilinae</taxon>
        <taxon>Mytilus</taxon>
    </lineage>
</organism>
<keyword evidence="2" id="KW-1185">Reference proteome</keyword>